<dbReference type="Proteomes" id="UP000756132">
    <property type="component" value="Chromosome 1"/>
</dbReference>
<dbReference type="SUPFAM" id="SSF53474">
    <property type="entry name" value="alpha/beta-Hydrolases"/>
    <property type="match status" value="1"/>
</dbReference>
<feature type="domain" description="Serine aminopeptidase S33" evidence="2">
    <location>
        <begin position="100"/>
        <end position="230"/>
    </location>
</feature>
<evidence type="ECO:0000259" key="2">
    <source>
        <dbReference type="Pfam" id="PF12146"/>
    </source>
</evidence>
<dbReference type="RefSeq" id="XP_047755220.1">
    <property type="nucleotide sequence ID" value="XM_047899763.1"/>
</dbReference>
<dbReference type="OMA" id="DVASPYG"/>
<dbReference type="OrthoDB" id="408373at2759"/>
<evidence type="ECO:0000313" key="4">
    <source>
        <dbReference type="Proteomes" id="UP000756132"/>
    </source>
</evidence>
<sequence length="413" mass="44936">MGLQSLIHQANLSSRRNLYIAVTLPAIGFLAAKLIVNLLSTASFTGVPTRASIYQAPPQRLLVEEDNVPYPADALPGGRNVDTPYGNTRVYEWGPEDGRRVLFVHGISTPCIALARMAHQLVRTGCRVMLFDLYGRGYSDAPDPNVYRQDINLFSLQILSVLASSKQNWMKGFTMVGYSLGGGIAAAFTSYYPHLVESLVLIAPGGLLRPTRISLSSKLLYSGILPDRLVNHIVKSKLQAGENRPNVPKMKSVKIKLDVADAAAEELPDENAAHAADSCSPIFEDRPTVSPATAVAWQTEVHNGFIPAFVSSIEWAPIHDGHDRWRMIAERCECRRNNAHGDSIPTGLKEGRILMILSTSDVVVSIDEIEDDATTALGSQNLLTVKLPGGHDLPITNSEGCARAMLDFWASAV</sequence>
<keyword evidence="1" id="KW-1133">Transmembrane helix</keyword>
<keyword evidence="4" id="KW-1185">Reference proteome</keyword>
<dbReference type="PRINTS" id="PR00111">
    <property type="entry name" value="ABHYDROLASE"/>
</dbReference>
<name>A0A9Q8L520_PASFU</name>
<feature type="transmembrane region" description="Helical" evidence="1">
    <location>
        <begin position="18"/>
        <end position="39"/>
    </location>
</feature>
<organism evidence="3 4">
    <name type="scientific">Passalora fulva</name>
    <name type="common">Tomato leaf mold</name>
    <name type="synonym">Cladosporium fulvum</name>
    <dbReference type="NCBI Taxonomy" id="5499"/>
    <lineage>
        <taxon>Eukaryota</taxon>
        <taxon>Fungi</taxon>
        <taxon>Dikarya</taxon>
        <taxon>Ascomycota</taxon>
        <taxon>Pezizomycotina</taxon>
        <taxon>Dothideomycetes</taxon>
        <taxon>Dothideomycetidae</taxon>
        <taxon>Mycosphaerellales</taxon>
        <taxon>Mycosphaerellaceae</taxon>
        <taxon>Fulvia</taxon>
    </lineage>
</organism>
<dbReference type="GO" id="GO:0016020">
    <property type="term" value="C:membrane"/>
    <property type="evidence" value="ECO:0007669"/>
    <property type="project" value="TreeGrafter"/>
</dbReference>
<dbReference type="EMBL" id="CP090163">
    <property type="protein sequence ID" value="UJO10854.1"/>
    <property type="molecule type" value="Genomic_DNA"/>
</dbReference>
<reference evidence="3" key="1">
    <citation type="submission" date="2021-12" db="EMBL/GenBank/DDBJ databases">
        <authorList>
            <person name="Zaccaron A."/>
            <person name="Stergiopoulos I."/>
        </authorList>
    </citation>
    <scope>NUCLEOTIDE SEQUENCE</scope>
    <source>
        <strain evidence="3">Race5_Kim</strain>
    </source>
</reference>
<dbReference type="InterPro" id="IPR022742">
    <property type="entry name" value="Hydrolase_4"/>
</dbReference>
<dbReference type="InterPro" id="IPR029058">
    <property type="entry name" value="AB_hydrolase_fold"/>
</dbReference>
<dbReference type="PANTHER" id="PTHR43798">
    <property type="entry name" value="MONOACYLGLYCEROL LIPASE"/>
    <property type="match status" value="1"/>
</dbReference>
<reference evidence="3" key="2">
    <citation type="journal article" date="2022" name="Microb. Genom.">
        <title>A chromosome-scale genome assembly of the tomato pathogen Cladosporium fulvum reveals a compartmentalized genome architecture and the presence of a dispensable chromosome.</title>
        <authorList>
            <person name="Zaccaron A.Z."/>
            <person name="Chen L.H."/>
            <person name="Samaras A."/>
            <person name="Stergiopoulos I."/>
        </authorList>
    </citation>
    <scope>NUCLEOTIDE SEQUENCE</scope>
    <source>
        <strain evidence="3">Race5_Kim</strain>
    </source>
</reference>
<dbReference type="Pfam" id="PF12146">
    <property type="entry name" value="Hydrolase_4"/>
    <property type="match status" value="1"/>
</dbReference>
<dbReference type="GeneID" id="71980493"/>
<dbReference type="InterPro" id="IPR000073">
    <property type="entry name" value="AB_hydrolase_1"/>
</dbReference>
<evidence type="ECO:0000313" key="3">
    <source>
        <dbReference type="EMBL" id="UJO10854.1"/>
    </source>
</evidence>
<proteinExistence type="predicted"/>
<accession>A0A9Q8L520</accession>
<protein>
    <recommendedName>
        <fullName evidence="2">Serine aminopeptidase S33 domain-containing protein</fullName>
    </recommendedName>
</protein>
<keyword evidence="1" id="KW-0472">Membrane</keyword>
<dbReference type="AlphaFoldDB" id="A0A9Q8L520"/>
<dbReference type="InterPro" id="IPR050266">
    <property type="entry name" value="AB_hydrolase_sf"/>
</dbReference>
<keyword evidence="1" id="KW-0812">Transmembrane</keyword>
<dbReference type="Gene3D" id="3.40.50.1820">
    <property type="entry name" value="alpha/beta hydrolase"/>
    <property type="match status" value="1"/>
</dbReference>
<evidence type="ECO:0000256" key="1">
    <source>
        <dbReference type="SAM" id="Phobius"/>
    </source>
</evidence>
<gene>
    <name evidence="3" type="ORF">CLAFUR5_00615</name>
</gene>
<dbReference type="KEGG" id="ffu:CLAFUR5_00615"/>
<dbReference type="PANTHER" id="PTHR43798:SF33">
    <property type="entry name" value="HYDROLASE, PUTATIVE (AFU_ORTHOLOGUE AFUA_2G14860)-RELATED"/>
    <property type="match status" value="1"/>
</dbReference>